<name>A0ABY7ASR7_9PSEU</name>
<keyword evidence="2" id="KW-0812">Transmembrane</keyword>
<dbReference type="InterPro" id="IPR036396">
    <property type="entry name" value="Cyt_P450_sf"/>
</dbReference>
<feature type="transmembrane region" description="Helical" evidence="2">
    <location>
        <begin position="186"/>
        <end position="206"/>
    </location>
</feature>
<organism evidence="3 4">
    <name type="scientific">Amycolatopsis cynarae</name>
    <dbReference type="NCBI Taxonomy" id="2995223"/>
    <lineage>
        <taxon>Bacteria</taxon>
        <taxon>Bacillati</taxon>
        <taxon>Actinomycetota</taxon>
        <taxon>Actinomycetes</taxon>
        <taxon>Pseudonocardiales</taxon>
        <taxon>Pseudonocardiaceae</taxon>
        <taxon>Amycolatopsis</taxon>
    </lineage>
</organism>
<dbReference type="Pfam" id="PF00067">
    <property type="entry name" value="p450"/>
    <property type="match status" value="1"/>
</dbReference>
<dbReference type="RefSeq" id="WP_268440647.1">
    <property type="nucleotide sequence ID" value="NZ_CP113836.1"/>
</dbReference>
<gene>
    <name evidence="3" type="ORF">ORV05_18305</name>
</gene>
<keyword evidence="4" id="KW-1185">Reference proteome</keyword>
<dbReference type="Gene3D" id="1.10.630.10">
    <property type="entry name" value="Cytochrome P450"/>
    <property type="match status" value="1"/>
</dbReference>
<dbReference type="PANTHER" id="PTHR24305:SF166">
    <property type="entry name" value="CYTOCHROME P450 12A4, MITOCHONDRIAL-RELATED"/>
    <property type="match status" value="1"/>
</dbReference>
<comment type="similarity">
    <text evidence="1">Belongs to the cytochrome P450 family.</text>
</comment>
<keyword evidence="2" id="KW-0472">Membrane</keyword>
<dbReference type="InterPro" id="IPR001128">
    <property type="entry name" value="Cyt_P450"/>
</dbReference>
<evidence type="ECO:0000256" key="2">
    <source>
        <dbReference type="SAM" id="Phobius"/>
    </source>
</evidence>
<dbReference type="PANTHER" id="PTHR24305">
    <property type="entry name" value="CYTOCHROME P450"/>
    <property type="match status" value="1"/>
</dbReference>
<accession>A0ABY7ASR7</accession>
<reference evidence="3" key="1">
    <citation type="submission" date="2022-11" db="EMBL/GenBank/DDBJ databases">
        <authorList>
            <person name="Mo P."/>
        </authorList>
    </citation>
    <scope>NUCLEOTIDE SEQUENCE</scope>
    <source>
        <strain evidence="3">HUAS 11-8</strain>
    </source>
</reference>
<dbReference type="InterPro" id="IPR050121">
    <property type="entry name" value="Cytochrome_P450_monoxygenase"/>
</dbReference>
<dbReference type="EMBL" id="CP113836">
    <property type="protein sequence ID" value="WAL62995.1"/>
    <property type="molecule type" value="Genomic_DNA"/>
</dbReference>
<evidence type="ECO:0000256" key="1">
    <source>
        <dbReference type="ARBA" id="ARBA00010617"/>
    </source>
</evidence>
<keyword evidence="2" id="KW-1133">Transmembrane helix</keyword>
<protein>
    <submittedName>
        <fullName evidence="3">Cytochrome P450</fullName>
    </submittedName>
</protein>
<dbReference type="Proteomes" id="UP001163203">
    <property type="component" value="Chromosome"/>
</dbReference>
<sequence>MTVSAAARKSREIVFAPRIADLFRRYRGESLFRLEPDTVGVAGAGLMDRLLRSRRANAEERPTFKPVLGRHITKTESATLMRAVGADVRAALGKPPGEPDLTGSWPQVPHNYLRDLVFGSERLRFRMLVDRRLELTPKLTWSAVTWAAALFGRPAPEVALSSLARLVLEADNFADRRFAMYLYRRVAGPVCFTVAALVTNALWLGAPFAGDVPDEYLLNETLRLLPPSWNILRRHSPEFTAVDGRIGPRDDVLLLPLLSHRDPALWEAPDEFRPERWAALDPDTHPGYLPFGHATERCWGRHMVLPLAARILALARRDGLTVDPRQAKGRVHLDGLLEVSGVRVVRS</sequence>
<proteinExistence type="inferred from homology"/>
<dbReference type="SUPFAM" id="SSF48264">
    <property type="entry name" value="Cytochrome P450"/>
    <property type="match status" value="2"/>
</dbReference>
<evidence type="ECO:0000313" key="3">
    <source>
        <dbReference type="EMBL" id="WAL62995.1"/>
    </source>
</evidence>
<evidence type="ECO:0000313" key="4">
    <source>
        <dbReference type="Proteomes" id="UP001163203"/>
    </source>
</evidence>